<keyword evidence="9" id="KW-0378">Hydrolase</keyword>
<evidence type="ECO:0000256" key="5">
    <source>
        <dbReference type="ARBA" id="ARBA00022670"/>
    </source>
</evidence>
<feature type="binding site" evidence="18">
    <location>
        <position position="160"/>
    </location>
    <ligand>
        <name>Ca(2+)</name>
        <dbReference type="ChEBI" id="CHEBI:29108"/>
        <label>2</label>
    </ligand>
</feature>
<dbReference type="PROSITE" id="PS51642">
    <property type="entry name" value="HEMOPEXIN_2"/>
    <property type="match status" value="3"/>
</dbReference>
<dbReference type="Gene3D" id="3.40.390.10">
    <property type="entry name" value="Collagenase (Catalytic Domain)"/>
    <property type="match status" value="1"/>
</dbReference>
<keyword evidence="6 17" id="KW-0479">Metal-binding</keyword>
<proteinExistence type="inferred from homology"/>
<dbReference type="InterPro" id="IPR018487">
    <property type="entry name" value="Hemopexin-like_repeat"/>
</dbReference>
<dbReference type="Pfam" id="PF00413">
    <property type="entry name" value="Peptidase_M10"/>
    <property type="match status" value="1"/>
</dbReference>
<keyword evidence="11 18" id="KW-0106">Calcium</keyword>
<dbReference type="InterPro" id="IPR036365">
    <property type="entry name" value="PGBD-like_sf"/>
</dbReference>
<feature type="binding site" description="in inhibited form" evidence="18">
    <location>
        <position position="94"/>
    </location>
    <ligand>
        <name>Zn(2+)</name>
        <dbReference type="ChEBI" id="CHEBI:29105"/>
        <label>2</label>
        <note>catalytic</note>
    </ligand>
</feature>
<evidence type="ECO:0000256" key="17">
    <source>
        <dbReference type="PIRSR" id="PIRSR001191-2"/>
    </source>
</evidence>
<feature type="modified residue" description="Phosphotyrosine; by PKDCC" evidence="20">
    <location>
        <position position="362"/>
    </location>
</feature>
<accession>A0A673TJ35</accession>
<keyword evidence="14" id="KW-0865">Zymogen</keyword>
<protein>
    <submittedName>
        <fullName evidence="24">Matrix metallopeptidase 1</fullName>
    </submittedName>
</protein>
<keyword evidence="3" id="KW-0964">Secreted</keyword>
<feature type="binding site" evidence="17">
    <location>
        <position position="220"/>
    </location>
    <ligand>
        <name>Zn(2+)</name>
        <dbReference type="ChEBI" id="CHEBI:29105"/>
        <label>2</label>
        <note>catalytic</note>
    </ligand>
</feature>
<evidence type="ECO:0000259" key="23">
    <source>
        <dbReference type="SMART" id="SM00235"/>
    </source>
</evidence>
<feature type="binding site" evidence="18">
    <location>
        <position position="185"/>
    </location>
    <ligand>
        <name>Zn(2+)</name>
        <dbReference type="ChEBI" id="CHEBI:29105"/>
        <label>1</label>
    </ligand>
</feature>
<keyword evidence="10 17" id="KW-0862">Zinc</keyword>
<dbReference type="InterPro" id="IPR024079">
    <property type="entry name" value="MetalloPept_cat_dom_sf"/>
</dbReference>
<dbReference type="CDD" id="cd04278">
    <property type="entry name" value="ZnMc_MMP"/>
    <property type="match status" value="1"/>
</dbReference>
<dbReference type="InterPro" id="IPR033739">
    <property type="entry name" value="M10A_MMP"/>
</dbReference>
<dbReference type="InterPro" id="IPR036375">
    <property type="entry name" value="Hemopexin-like_dom_sf"/>
</dbReference>
<dbReference type="GO" id="GO:0030198">
    <property type="term" value="P:extracellular matrix organization"/>
    <property type="evidence" value="ECO:0007669"/>
    <property type="project" value="TreeGrafter"/>
</dbReference>
<feature type="binding site" evidence="18">
    <location>
        <position position="194"/>
    </location>
    <ligand>
        <name>Ca(2+)</name>
        <dbReference type="ChEBI" id="CHEBI:29108"/>
        <label>2</label>
    </ligand>
</feature>
<dbReference type="CDD" id="cd00094">
    <property type="entry name" value="HX"/>
    <property type="match status" value="1"/>
</dbReference>
<keyword evidence="8" id="KW-0677">Repeat</keyword>
<dbReference type="PRINTS" id="PR00138">
    <property type="entry name" value="MATRIXIN"/>
</dbReference>
<evidence type="ECO:0000256" key="12">
    <source>
        <dbReference type="ARBA" id="ARBA00023049"/>
    </source>
</evidence>
<dbReference type="FunFam" id="3.40.390.10:FF:000007">
    <property type="entry name" value="Collagenase 3"/>
    <property type="match status" value="1"/>
</dbReference>
<dbReference type="GO" id="GO:0006508">
    <property type="term" value="P:proteolysis"/>
    <property type="evidence" value="ECO:0007669"/>
    <property type="project" value="UniProtKB-KW"/>
</dbReference>
<comment type="cofactor">
    <cofactor evidence="18">
        <name>Ca(2+)</name>
        <dbReference type="ChEBI" id="CHEBI:29108"/>
    </cofactor>
    <text evidence="18">Can bind about 5 Ca(2+) ions per subunit.</text>
</comment>
<evidence type="ECO:0000256" key="14">
    <source>
        <dbReference type="ARBA" id="ARBA00023145"/>
    </source>
</evidence>
<dbReference type="SMART" id="SM00235">
    <property type="entry name" value="ZnMc"/>
    <property type="match status" value="1"/>
</dbReference>
<feature type="binding site" evidence="18">
    <location>
        <position position="431"/>
    </location>
    <ligand>
        <name>Ca(2+)</name>
        <dbReference type="ChEBI" id="CHEBI:29108"/>
        <label>5</label>
    </ligand>
</feature>
<feature type="binding site" evidence="17">
    <location>
        <position position="224"/>
    </location>
    <ligand>
        <name>Zn(2+)</name>
        <dbReference type="ChEBI" id="CHEBI:29105"/>
        <label>2</label>
        <note>catalytic</note>
    </ligand>
</feature>
<feature type="binding site" evidence="18">
    <location>
        <position position="200"/>
    </location>
    <ligand>
        <name>Ca(2+)</name>
        <dbReference type="ChEBI" id="CHEBI:29108"/>
        <label>3</label>
    </ligand>
</feature>
<dbReference type="SMART" id="SM00120">
    <property type="entry name" value="HX"/>
    <property type="match status" value="4"/>
</dbReference>
<dbReference type="Gene3D" id="2.110.10.10">
    <property type="entry name" value="Hemopexin-like domain"/>
    <property type="match status" value="1"/>
</dbReference>
<reference evidence="24 25" key="1">
    <citation type="submission" date="2019-05" db="EMBL/GenBank/DDBJ databases">
        <title>A Chromosome-scale Meerkat (S. suricatta) Genome Assembly.</title>
        <authorList>
            <person name="Dudchenko O."/>
            <person name="Lieberman Aiden E."/>
            <person name="Tung J."/>
            <person name="Barreiro L.B."/>
            <person name="Clutton-Brock T.H."/>
        </authorList>
    </citation>
    <scope>NUCLEOTIDE SEQUENCE [LARGE SCALE GENOMIC DNA]</scope>
</reference>
<feature type="binding site" evidence="18">
    <location>
        <position position="196"/>
    </location>
    <ligand>
        <name>Ca(2+)</name>
        <dbReference type="ChEBI" id="CHEBI:29108"/>
        <label>2</label>
    </ligand>
</feature>
<feature type="binding site" evidence="18">
    <location>
        <position position="198"/>
    </location>
    <ligand>
        <name>Zn(2+)</name>
        <dbReference type="ChEBI" id="CHEBI:29105"/>
        <label>1</label>
    </ligand>
</feature>
<feature type="chain" id="PRO_5025470660" evidence="22">
    <location>
        <begin position="21"/>
        <end position="471"/>
    </location>
</feature>
<dbReference type="PIRSF" id="PIRSF001191">
    <property type="entry name" value="Peptidase_M10A_matrix"/>
    <property type="match status" value="1"/>
</dbReference>
<feature type="binding site" evidence="18">
    <location>
        <position position="333"/>
    </location>
    <ligand>
        <name>Ca(2+)</name>
        <dbReference type="ChEBI" id="CHEBI:29108"/>
        <label>5</label>
    </ligand>
</feature>
<feature type="binding site" evidence="18">
    <location>
        <position position="287"/>
    </location>
    <ligand>
        <name>Ca(2+)</name>
        <dbReference type="ChEBI" id="CHEBI:29108"/>
        <label>4</label>
    </ligand>
</feature>
<feature type="active site" evidence="16">
    <location>
        <position position="221"/>
    </location>
</feature>
<dbReference type="InterPro" id="IPR021190">
    <property type="entry name" value="Pept_M10A"/>
</dbReference>
<keyword evidence="12" id="KW-0482">Metalloprotease</keyword>
<dbReference type="PANTHER" id="PTHR10201:SF151">
    <property type="entry name" value="INTERSTITIAL COLLAGENASE"/>
    <property type="match status" value="1"/>
</dbReference>
<feature type="binding site" evidence="18">
    <location>
        <position position="126"/>
    </location>
    <ligand>
        <name>Ca(2+)</name>
        <dbReference type="ChEBI" id="CHEBI:29108"/>
        <label>1</label>
    </ligand>
</feature>
<feature type="binding site" evidence="18">
    <location>
        <position position="331"/>
    </location>
    <ligand>
        <name>Ca(2+)</name>
        <dbReference type="ChEBI" id="CHEBI:29108"/>
        <label>4</label>
    </ligand>
</feature>
<feature type="binding site" evidence="18">
    <location>
        <position position="382"/>
    </location>
    <ligand>
        <name>Ca(2+)</name>
        <dbReference type="ChEBI" id="CHEBI:29108"/>
        <label>5</label>
    </ligand>
</feature>
<dbReference type="AlphaFoldDB" id="A0A673TJ35"/>
<feature type="binding site" evidence="17">
    <location>
        <position position="230"/>
    </location>
    <ligand>
        <name>Zn(2+)</name>
        <dbReference type="ChEBI" id="CHEBI:29105"/>
        <label>2</label>
        <note>catalytic</note>
    </ligand>
</feature>
<dbReference type="SUPFAM" id="SSF50923">
    <property type="entry name" value="Hemopexin-like domain"/>
    <property type="match status" value="1"/>
</dbReference>
<feature type="binding site" evidence="18">
    <location>
        <position position="238"/>
    </location>
    <ligand>
        <name>Zn(2+)</name>
        <dbReference type="ChEBI" id="CHEBI:29105"/>
        <label>2</label>
        <note>catalytic</note>
    </ligand>
</feature>
<dbReference type="InterPro" id="IPR002477">
    <property type="entry name" value="Peptidoglycan-bd-like"/>
</dbReference>
<dbReference type="InterPro" id="IPR006026">
    <property type="entry name" value="Peptidase_Metallo"/>
</dbReference>
<dbReference type="Pfam" id="PF01471">
    <property type="entry name" value="PG_binding_1"/>
    <property type="match status" value="1"/>
</dbReference>
<evidence type="ECO:0000256" key="3">
    <source>
        <dbReference type="ARBA" id="ARBA00022525"/>
    </source>
</evidence>
<feature type="disulfide bond" evidence="19">
    <location>
        <begin position="280"/>
        <end position="468"/>
    </location>
</feature>
<feature type="repeat" description="Hemopexin" evidence="21">
    <location>
        <begin position="425"/>
        <end position="468"/>
    </location>
</feature>
<evidence type="ECO:0000256" key="13">
    <source>
        <dbReference type="ARBA" id="ARBA00023105"/>
    </source>
</evidence>
<feature type="repeat" description="Hemopexin" evidence="21">
    <location>
        <begin position="376"/>
        <end position="424"/>
    </location>
</feature>
<dbReference type="FunFam" id="2.110.10.10:FF:000002">
    <property type="entry name" value="Matrix metallopeptidase 3"/>
    <property type="match status" value="1"/>
</dbReference>
<feature type="domain" description="Peptidase metallopeptidase" evidence="23">
    <location>
        <begin position="107"/>
        <end position="264"/>
    </location>
</feature>
<evidence type="ECO:0000256" key="4">
    <source>
        <dbReference type="ARBA" id="ARBA00022530"/>
    </source>
</evidence>
<organism evidence="24 25">
    <name type="scientific">Suricata suricatta</name>
    <name type="common">Meerkat</name>
    <dbReference type="NCBI Taxonomy" id="37032"/>
    <lineage>
        <taxon>Eukaryota</taxon>
        <taxon>Metazoa</taxon>
        <taxon>Chordata</taxon>
        <taxon>Craniata</taxon>
        <taxon>Vertebrata</taxon>
        <taxon>Euteleostomi</taxon>
        <taxon>Mammalia</taxon>
        <taxon>Eutheria</taxon>
        <taxon>Laurasiatheria</taxon>
        <taxon>Carnivora</taxon>
        <taxon>Feliformia</taxon>
        <taxon>Herpestidae</taxon>
        <taxon>Suricata</taxon>
    </lineage>
</organism>
<comment type="similarity">
    <text evidence="2">Belongs to the peptidase M10A family.</text>
</comment>
<sequence length="471" mass="53993">MARLPLLLLLLLLWDVGSHGFPTPISETQEQDADIVQKYLENYYNLKKDGEKIVKQKSQSTVVEKLKEMQKFFGLKVTGRPDADTLNVMKKARCGVPDVGQYVLTEGKPRWDRTDLTYRIENYTPDLPRAEVDDAVDKAFQLWSNVTTLTFTKIFEGEADIMLSFVWGDHGDNSNFGGPESPIAHAFPPGRGLGGDVHFDEEQTWTSDFRRYNLYYVAAHEVGHSLGLPHVNDRGSLMFSSYNYYGDVLLSQKDISAIQAIYGPSKNPIQPKEPPIPRPCDSKLTFDAVTKIRGESFFFKNGFFLRAGVVYKTGDFDLISDLWESVLNKIDAAYEIASRDKVLFFKGDKYWTFTGYQMLYGYPRDLYSSLGFPKEVKKIDAAVHEDETGKTYFFVANKYWRYDENTQSMDAGFPKEINQDFPGVGKQVDAVFQDGGFFYFFHGRRQYKFDPKTKRILTLLKTNSWITCRSR</sequence>
<evidence type="ECO:0000256" key="21">
    <source>
        <dbReference type="PROSITE-ProRule" id="PRU01011"/>
    </source>
</evidence>
<name>A0A673TJ35_SURSU</name>
<evidence type="ECO:0000256" key="8">
    <source>
        <dbReference type="ARBA" id="ARBA00022737"/>
    </source>
</evidence>
<dbReference type="OMA" id="NTRSMDP"/>
<keyword evidence="15 19" id="KW-1015">Disulfide bond</keyword>
<keyword evidence="13" id="KW-0177">Collagen degradation</keyword>
<dbReference type="PANTHER" id="PTHR10201">
    <property type="entry name" value="MATRIX METALLOPROTEINASE"/>
    <property type="match status" value="1"/>
</dbReference>
<keyword evidence="25" id="KW-1185">Reference proteome</keyword>
<dbReference type="GO" id="GO:0008270">
    <property type="term" value="F:zinc ion binding"/>
    <property type="evidence" value="ECO:0007669"/>
    <property type="project" value="InterPro"/>
</dbReference>
<gene>
    <name evidence="24" type="primary">LOC115306564</name>
</gene>
<evidence type="ECO:0000256" key="18">
    <source>
        <dbReference type="PIRSR" id="PIRSR621190-2"/>
    </source>
</evidence>
<evidence type="ECO:0000256" key="7">
    <source>
        <dbReference type="ARBA" id="ARBA00022729"/>
    </source>
</evidence>
<reference evidence="24" key="2">
    <citation type="submission" date="2025-08" db="UniProtKB">
        <authorList>
            <consortium name="Ensembl"/>
        </authorList>
    </citation>
    <scope>IDENTIFICATION</scope>
</reference>
<dbReference type="GO" id="GO:0004222">
    <property type="term" value="F:metalloendopeptidase activity"/>
    <property type="evidence" value="ECO:0007669"/>
    <property type="project" value="InterPro"/>
</dbReference>
<dbReference type="Proteomes" id="UP000472268">
    <property type="component" value="Chromosome 11"/>
</dbReference>
<keyword evidence="7 22" id="KW-0732">Signal</keyword>
<evidence type="ECO:0000256" key="19">
    <source>
        <dbReference type="PIRSR" id="PIRSR621190-3"/>
    </source>
</evidence>
<evidence type="ECO:0000256" key="6">
    <source>
        <dbReference type="ARBA" id="ARBA00022723"/>
    </source>
</evidence>
<comment type="cofactor">
    <cofactor evidence="18">
        <name>Zn(2+)</name>
        <dbReference type="ChEBI" id="CHEBI:29105"/>
    </cofactor>
    <text evidence="18">Binds 2 Zn(2+) ions per subunit.</text>
</comment>
<evidence type="ECO:0000256" key="15">
    <source>
        <dbReference type="ARBA" id="ARBA00023157"/>
    </source>
</evidence>
<feature type="repeat" description="Hemopexin" evidence="21">
    <location>
        <begin position="327"/>
        <end position="373"/>
    </location>
</feature>
<evidence type="ECO:0000256" key="1">
    <source>
        <dbReference type="ARBA" id="ARBA00004498"/>
    </source>
</evidence>
<evidence type="ECO:0000313" key="24">
    <source>
        <dbReference type="Ensembl" id="ENSSSUP00005013297.1"/>
    </source>
</evidence>
<comment type="subcellular location">
    <subcellularLocation>
        <location evidence="1">Secreted</location>
        <location evidence="1">Extracellular space</location>
        <location evidence="1">Extracellular matrix</location>
    </subcellularLocation>
</comment>
<evidence type="ECO:0000256" key="10">
    <source>
        <dbReference type="ARBA" id="ARBA00022833"/>
    </source>
</evidence>
<evidence type="ECO:0000256" key="2">
    <source>
        <dbReference type="ARBA" id="ARBA00010370"/>
    </source>
</evidence>
<reference evidence="24" key="3">
    <citation type="submission" date="2025-09" db="UniProtKB">
        <authorList>
            <consortium name="Ensembl"/>
        </authorList>
    </citation>
    <scope>IDENTIFICATION</scope>
</reference>
<dbReference type="SUPFAM" id="SSF47090">
    <property type="entry name" value="PGBD-like"/>
    <property type="match status" value="1"/>
</dbReference>
<evidence type="ECO:0000256" key="11">
    <source>
        <dbReference type="ARBA" id="ARBA00022837"/>
    </source>
</evidence>
<evidence type="ECO:0000256" key="9">
    <source>
        <dbReference type="ARBA" id="ARBA00022801"/>
    </source>
</evidence>
<dbReference type="GO" id="GO:0031012">
    <property type="term" value="C:extracellular matrix"/>
    <property type="evidence" value="ECO:0007669"/>
    <property type="project" value="InterPro"/>
</dbReference>
<dbReference type="InterPro" id="IPR000585">
    <property type="entry name" value="Hemopexin-like_dom"/>
</dbReference>
<keyword evidence="5" id="KW-0645">Protease</keyword>
<dbReference type="InterPro" id="IPR001818">
    <property type="entry name" value="Pept_M10_metallopeptidase"/>
</dbReference>
<feature type="binding site" evidence="18">
    <location>
        <position position="172"/>
    </location>
    <ligand>
        <name>Zn(2+)</name>
        <dbReference type="ChEBI" id="CHEBI:29105"/>
        <label>1</label>
    </ligand>
</feature>
<dbReference type="Pfam" id="PF00045">
    <property type="entry name" value="Hemopexin"/>
    <property type="match status" value="3"/>
</dbReference>
<evidence type="ECO:0000256" key="20">
    <source>
        <dbReference type="PIRSR" id="PIRSR621190-4"/>
    </source>
</evidence>
<evidence type="ECO:0000313" key="25">
    <source>
        <dbReference type="Proteomes" id="UP000472268"/>
    </source>
</evidence>
<dbReference type="SUPFAM" id="SSF55486">
    <property type="entry name" value="Metalloproteases ('zincins'), catalytic domain"/>
    <property type="match status" value="1"/>
</dbReference>
<dbReference type="GO" id="GO:0030574">
    <property type="term" value="P:collagen catabolic process"/>
    <property type="evidence" value="ECO:0007669"/>
    <property type="project" value="UniProtKB-KW"/>
</dbReference>
<feature type="binding site" evidence="18">
    <location>
        <position position="178"/>
    </location>
    <ligand>
        <name>Ca(2+)</name>
        <dbReference type="ChEBI" id="CHEBI:29108"/>
        <label>3</label>
    </ligand>
</feature>
<dbReference type="Ensembl" id="ENSSSUT00005015188.1">
    <property type="protein sequence ID" value="ENSSSUP00005013297.1"/>
    <property type="gene ID" value="ENSSSUG00005008537.1"/>
</dbReference>
<feature type="signal peptide" evidence="22">
    <location>
        <begin position="1"/>
        <end position="20"/>
    </location>
</feature>
<evidence type="ECO:0000256" key="22">
    <source>
        <dbReference type="SAM" id="SignalP"/>
    </source>
</evidence>
<feature type="binding site" evidence="18">
    <location>
        <position position="170"/>
    </location>
    <ligand>
        <name>Zn(2+)</name>
        <dbReference type="ChEBI" id="CHEBI:29105"/>
        <label>1</label>
    </ligand>
</feature>
<feature type="binding site" evidence="18">
    <location>
        <position position="429"/>
    </location>
    <ligand>
        <name>Ca(2+)</name>
        <dbReference type="ChEBI" id="CHEBI:29108"/>
        <label>4</label>
    </ligand>
</feature>
<evidence type="ECO:0000256" key="16">
    <source>
        <dbReference type="PIRSR" id="PIRSR001191-1"/>
    </source>
</evidence>
<keyword evidence="4" id="KW-0272">Extracellular matrix</keyword>